<evidence type="ECO:0000256" key="4">
    <source>
        <dbReference type="ARBA" id="ARBA00022989"/>
    </source>
</evidence>
<feature type="transmembrane region" description="Helical" evidence="6">
    <location>
        <begin position="38"/>
        <end position="59"/>
    </location>
</feature>
<dbReference type="RefSeq" id="WP_209659192.1">
    <property type="nucleotide sequence ID" value="NZ_JAGGLI010000004.1"/>
</dbReference>
<keyword evidence="8" id="KW-1185">Reference proteome</keyword>
<sequence length="377" mass="43184">MNSQNNYSNKYLKIFVNIIFLIIMVLIIFFIVPRALIFFMPFLIGWIISIIANPLVKFLETKVNIVRKLSSAIIIISVLTLIIFSIYFAFSKIYSESVEFVSNLPQIYENLESDILKVQQNLIRFYEILPPPLKDNLILVTENLSEYIGEFIQNMGIPTVVAAGNIAKNLPSTLLNIIITILAAYFFIVDRDRLNSFINDITPNYILHRYYFISKNLKVVLGGYFKAQFQLMIIVVFIVLIGFLVLRVNYIFILTILIAVLDFLPLFGSGIILIPWALFKALTSDYFTAFGLLIIYTTVQVTRQVIQPKLIGDSIGLDPLVTLVLMYTGFKFRGFLGMLIAIPLGLILFNLYREGVFDKAISVTKEMIEDINNYRRL</sequence>
<dbReference type="Pfam" id="PF01594">
    <property type="entry name" value="AI-2E_transport"/>
    <property type="match status" value="1"/>
</dbReference>
<evidence type="ECO:0000256" key="2">
    <source>
        <dbReference type="ARBA" id="ARBA00009773"/>
    </source>
</evidence>
<dbReference type="InterPro" id="IPR014227">
    <property type="entry name" value="YtvI-like"/>
</dbReference>
<feature type="transmembrane region" description="Helical" evidence="6">
    <location>
        <begin position="12"/>
        <end position="32"/>
    </location>
</feature>
<comment type="similarity">
    <text evidence="2">Belongs to the autoinducer-2 exporter (AI-2E) (TC 2.A.86) family.</text>
</comment>
<feature type="transmembrane region" description="Helical" evidence="6">
    <location>
        <begin position="251"/>
        <end position="279"/>
    </location>
</feature>
<evidence type="ECO:0000313" key="8">
    <source>
        <dbReference type="Proteomes" id="UP001314903"/>
    </source>
</evidence>
<evidence type="ECO:0000313" key="7">
    <source>
        <dbReference type="EMBL" id="MBP2026813.1"/>
    </source>
</evidence>
<dbReference type="NCBIfam" id="TIGR02872">
    <property type="entry name" value="spore_ytvI"/>
    <property type="match status" value="1"/>
</dbReference>
<reference evidence="7 8" key="1">
    <citation type="submission" date="2021-03" db="EMBL/GenBank/DDBJ databases">
        <title>Genomic Encyclopedia of Type Strains, Phase IV (KMG-IV): sequencing the most valuable type-strain genomes for metagenomic binning, comparative biology and taxonomic classification.</title>
        <authorList>
            <person name="Goeker M."/>
        </authorList>
    </citation>
    <scope>NUCLEOTIDE SEQUENCE [LARGE SCALE GENOMIC DNA]</scope>
    <source>
        <strain evidence="7 8">DSM 27512</strain>
    </source>
</reference>
<dbReference type="InterPro" id="IPR002549">
    <property type="entry name" value="AI-2E-like"/>
</dbReference>
<gene>
    <name evidence="7" type="ORF">J2Z35_000604</name>
</gene>
<comment type="caution">
    <text evidence="7">The sequence shown here is derived from an EMBL/GenBank/DDBJ whole genome shotgun (WGS) entry which is preliminary data.</text>
</comment>
<evidence type="ECO:0000256" key="1">
    <source>
        <dbReference type="ARBA" id="ARBA00004141"/>
    </source>
</evidence>
<name>A0ABS4KGD9_9FIRM</name>
<feature type="transmembrane region" description="Helical" evidence="6">
    <location>
        <begin position="224"/>
        <end position="245"/>
    </location>
</feature>
<dbReference type="PANTHER" id="PTHR21716">
    <property type="entry name" value="TRANSMEMBRANE PROTEIN"/>
    <property type="match status" value="1"/>
</dbReference>
<comment type="subcellular location">
    <subcellularLocation>
        <location evidence="1">Membrane</location>
        <topology evidence="1">Multi-pass membrane protein</topology>
    </subcellularLocation>
</comment>
<proteinExistence type="inferred from homology"/>
<feature type="transmembrane region" description="Helical" evidence="6">
    <location>
        <begin position="71"/>
        <end position="90"/>
    </location>
</feature>
<organism evidence="7 8">
    <name type="scientific">Acetoanaerobium pronyense</name>
    <dbReference type="NCBI Taxonomy" id="1482736"/>
    <lineage>
        <taxon>Bacteria</taxon>
        <taxon>Bacillati</taxon>
        <taxon>Bacillota</taxon>
        <taxon>Clostridia</taxon>
        <taxon>Peptostreptococcales</taxon>
        <taxon>Filifactoraceae</taxon>
        <taxon>Acetoanaerobium</taxon>
    </lineage>
</organism>
<keyword evidence="3 6" id="KW-0812">Transmembrane</keyword>
<protein>
    <submittedName>
        <fullName evidence="7">Sporulation integral membrane protein YtvI</fullName>
    </submittedName>
</protein>
<evidence type="ECO:0000256" key="6">
    <source>
        <dbReference type="SAM" id="Phobius"/>
    </source>
</evidence>
<keyword evidence="5 6" id="KW-0472">Membrane</keyword>
<feature type="transmembrane region" description="Helical" evidence="6">
    <location>
        <begin position="170"/>
        <end position="189"/>
    </location>
</feature>
<feature type="transmembrane region" description="Helical" evidence="6">
    <location>
        <begin position="332"/>
        <end position="352"/>
    </location>
</feature>
<dbReference type="PANTHER" id="PTHR21716:SF68">
    <property type="entry name" value="TRANSPORT PROTEIN YTVI-RELATED"/>
    <property type="match status" value="1"/>
</dbReference>
<keyword evidence="4 6" id="KW-1133">Transmembrane helix</keyword>
<dbReference type="Proteomes" id="UP001314903">
    <property type="component" value="Unassembled WGS sequence"/>
</dbReference>
<evidence type="ECO:0000256" key="3">
    <source>
        <dbReference type="ARBA" id="ARBA00022692"/>
    </source>
</evidence>
<accession>A0ABS4KGD9</accession>
<dbReference type="EMBL" id="JAGGLI010000004">
    <property type="protein sequence ID" value="MBP2026813.1"/>
    <property type="molecule type" value="Genomic_DNA"/>
</dbReference>
<evidence type="ECO:0000256" key="5">
    <source>
        <dbReference type="ARBA" id="ARBA00023136"/>
    </source>
</evidence>